<dbReference type="AlphaFoldDB" id="A0A0K2SIC6"/>
<sequence length="184" mass="19551">MVQCSICGLRFDPDQEVSACQVCPLGGLIRRCGLVRCPNCGFEQPAPWGGRARARRRQRGQGPLAAGEGAWAAPVHLSDLAEGERARVLKVEARDAALRKLLAMGVLPGVEVTVVQRRPVLVVQVGYTTLALDGELARSVAVLRLEAGSGRGPGRGRQGKGPRDWRGGRWGWGGAGRGHGSSTR</sequence>
<feature type="region of interest" description="Disordered" evidence="2">
    <location>
        <begin position="147"/>
        <end position="184"/>
    </location>
</feature>
<dbReference type="SUPFAM" id="SSF50037">
    <property type="entry name" value="C-terminal domain of transcriptional repressors"/>
    <property type="match status" value="1"/>
</dbReference>
<dbReference type="Pfam" id="PF04023">
    <property type="entry name" value="FeoA"/>
    <property type="match status" value="1"/>
</dbReference>
<evidence type="ECO:0000313" key="4">
    <source>
        <dbReference type="EMBL" id="BAS26594.1"/>
    </source>
</evidence>
<evidence type="ECO:0000256" key="1">
    <source>
        <dbReference type="ARBA" id="ARBA00023004"/>
    </source>
</evidence>
<protein>
    <recommendedName>
        <fullName evidence="3">Ferrous iron transporter FeoA-like domain-containing protein</fullName>
    </recommendedName>
</protein>
<organism evidence="4 5">
    <name type="scientific">Limnochorda pilosa</name>
    <dbReference type="NCBI Taxonomy" id="1555112"/>
    <lineage>
        <taxon>Bacteria</taxon>
        <taxon>Bacillati</taxon>
        <taxon>Bacillota</taxon>
        <taxon>Limnochordia</taxon>
        <taxon>Limnochordales</taxon>
        <taxon>Limnochordaceae</taxon>
        <taxon>Limnochorda</taxon>
    </lineage>
</organism>
<dbReference type="KEGG" id="lpil:LIP_0737"/>
<evidence type="ECO:0000256" key="2">
    <source>
        <dbReference type="SAM" id="MobiDB-lite"/>
    </source>
</evidence>
<evidence type="ECO:0000259" key="3">
    <source>
        <dbReference type="SMART" id="SM00899"/>
    </source>
</evidence>
<gene>
    <name evidence="4" type="ORF">LIP_0737</name>
</gene>
<dbReference type="Proteomes" id="UP000065807">
    <property type="component" value="Chromosome"/>
</dbReference>
<feature type="domain" description="Ferrous iron transporter FeoA-like" evidence="3">
    <location>
        <begin position="75"/>
        <end position="144"/>
    </location>
</feature>
<keyword evidence="1" id="KW-0408">Iron</keyword>
<dbReference type="InterPro" id="IPR008988">
    <property type="entry name" value="Transcriptional_repressor_C"/>
</dbReference>
<reference evidence="5" key="1">
    <citation type="submission" date="2015-07" db="EMBL/GenBank/DDBJ databases">
        <title>Complete genome sequence and phylogenetic analysis of Limnochorda pilosa.</title>
        <authorList>
            <person name="Watanabe M."/>
            <person name="Kojima H."/>
            <person name="Fukui M."/>
        </authorList>
    </citation>
    <scope>NUCLEOTIDE SEQUENCE [LARGE SCALE GENOMIC DNA]</scope>
    <source>
        <strain evidence="5">HC45</strain>
    </source>
</reference>
<dbReference type="InterPro" id="IPR038157">
    <property type="entry name" value="FeoA_core_dom"/>
</dbReference>
<keyword evidence="5" id="KW-1185">Reference proteome</keyword>
<evidence type="ECO:0000313" key="5">
    <source>
        <dbReference type="Proteomes" id="UP000065807"/>
    </source>
</evidence>
<dbReference type="STRING" id="1555112.LIP_0737"/>
<name>A0A0K2SIC6_LIMPI</name>
<dbReference type="InterPro" id="IPR007167">
    <property type="entry name" value="Fe-transptr_FeoA-like"/>
</dbReference>
<dbReference type="Gene3D" id="2.30.30.90">
    <property type="match status" value="1"/>
</dbReference>
<proteinExistence type="predicted"/>
<dbReference type="EMBL" id="AP014924">
    <property type="protein sequence ID" value="BAS26594.1"/>
    <property type="molecule type" value="Genomic_DNA"/>
</dbReference>
<dbReference type="SMART" id="SM00899">
    <property type="entry name" value="FeoA"/>
    <property type="match status" value="1"/>
</dbReference>
<reference evidence="5" key="2">
    <citation type="journal article" date="2016" name="Int. J. Syst. Evol. Microbiol.">
        <title>Complete genome sequence and cell structure of Limnochorda pilosa, a Gram-negative spore-former within the phylum Firmicutes.</title>
        <authorList>
            <person name="Watanabe M."/>
            <person name="Kojima H."/>
            <person name="Fukui M."/>
        </authorList>
    </citation>
    <scope>NUCLEOTIDE SEQUENCE [LARGE SCALE GENOMIC DNA]</scope>
    <source>
        <strain evidence="5">HC45</strain>
    </source>
</reference>
<accession>A0A0K2SIC6</accession>
<dbReference type="GO" id="GO:0046914">
    <property type="term" value="F:transition metal ion binding"/>
    <property type="evidence" value="ECO:0007669"/>
    <property type="project" value="InterPro"/>
</dbReference>
<feature type="compositionally biased region" description="Gly residues" evidence="2">
    <location>
        <begin position="168"/>
        <end position="184"/>
    </location>
</feature>